<organism evidence="6">
    <name type="scientific">Saccharum hybrid cultivar Co 86032</name>
    <dbReference type="NCBI Taxonomy" id="672234"/>
    <lineage>
        <taxon>Eukaryota</taxon>
        <taxon>Viridiplantae</taxon>
        <taxon>Streptophyta</taxon>
        <taxon>Embryophyta</taxon>
        <taxon>Tracheophyta</taxon>
        <taxon>Spermatophyta</taxon>
        <taxon>Magnoliopsida</taxon>
        <taxon>Liliopsida</taxon>
        <taxon>Poales</taxon>
        <taxon>Poaceae</taxon>
        <taxon>PACMAD clade</taxon>
        <taxon>Panicoideae</taxon>
        <taxon>Andropogonodae</taxon>
        <taxon>Andropogoneae</taxon>
        <taxon>Saccharinae</taxon>
        <taxon>Saccharum</taxon>
        <taxon>Saccharum officinarum species complex</taxon>
    </lineage>
</organism>
<feature type="compositionally biased region" description="Low complexity" evidence="2">
    <location>
        <begin position="70"/>
        <end position="79"/>
    </location>
</feature>
<dbReference type="PROSITE" id="PS51293">
    <property type="entry name" value="SANT"/>
    <property type="match status" value="1"/>
</dbReference>
<dbReference type="GO" id="GO:0003677">
    <property type="term" value="F:DNA binding"/>
    <property type="evidence" value="ECO:0007669"/>
    <property type="project" value="UniProtKB-KW"/>
</dbReference>
<dbReference type="PANTHER" id="PTHR46993">
    <property type="entry name" value="MYB TRANSCRIPTION FACTOR"/>
    <property type="match status" value="1"/>
</dbReference>
<feature type="compositionally biased region" description="Basic and acidic residues" evidence="2">
    <location>
        <begin position="80"/>
        <end position="101"/>
    </location>
</feature>
<gene>
    <name evidence="6" type="primary">scMYB62</name>
</gene>
<feature type="domain" description="SANT" evidence="4">
    <location>
        <begin position="174"/>
        <end position="230"/>
    </location>
</feature>
<evidence type="ECO:0000259" key="5">
    <source>
        <dbReference type="PROSITE" id="PS51294"/>
    </source>
</evidence>
<feature type="domain" description="HTH myb-type" evidence="5">
    <location>
        <begin position="172"/>
        <end position="230"/>
    </location>
</feature>
<dbReference type="Gene3D" id="1.10.246.220">
    <property type="match status" value="1"/>
</dbReference>
<dbReference type="AlphaFoldDB" id="A0A0C6WCU1"/>
<evidence type="ECO:0000313" key="6">
    <source>
        <dbReference type="EMBL" id="CCU64214.1"/>
    </source>
</evidence>
<dbReference type="PROSITE" id="PS50090">
    <property type="entry name" value="MYB_LIKE"/>
    <property type="match status" value="1"/>
</dbReference>
<evidence type="ECO:0000259" key="4">
    <source>
        <dbReference type="PROSITE" id="PS51293"/>
    </source>
</evidence>
<feature type="region of interest" description="Disordered" evidence="2">
    <location>
        <begin position="1"/>
        <end position="171"/>
    </location>
</feature>
<keyword evidence="1" id="KW-0238">DNA-binding</keyword>
<dbReference type="CDD" id="cd11660">
    <property type="entry name" value="SANT_TRF"/>
    <property type="match status" value="1"/>
</dbReference>
<protein>
    <submittedName>
        <fullName evidence="6">ScMYB62 protein</fullName>
    </submittedName>
</protein>
<dbReference type="SUPFAM" id="SSF46689">
    <property type="entry name" value="Homeodomain-like"/>
    <property type="match status" value="1"/>
</dbReference>
<reference evidence="6" key="1">
    <citation type="submission" date="2013-02" db="EMBL/GenBank/DDBJ databases">
        <title>MYB transcription factor family genes from sugarcane (Saccharum officinarum).</title>
        <authorList>
            <person name="Geethalakshmi S."/>
            <person name="Barathkumar S."/>
            <person name="Prabu G.R."/>
        </authorList>
    </citation>
    <scope>NUCLEOTIDE SEQUENCE</scope>
    <source>
        <tissue evidence="6">Leaf</tissue>
    </source>
</reference>
<dbReference type="PANTHER" id="PTHR46993:SF14">
    <property type="entry name" value="OS07G0695900 PROTEIN"/>
    <property type="match status" value="1"/>
</dbReference>
<name>A0A0C6WCU1_9POAL</name>
<proteinExistence type="evidence at transcript level"/>
<dbReference type="InterPro" id="IPR009057">
    <property type="entry name" value="Homeodomain-like_sf"/>
</dbReference>
<dbReference type="SMART" id="SM00717">
    <property type="entry name" value="SANT"/>
    <property type="match status" value="1"/>
</dbReference>
<dbReference type="InterPro" id="IPR001005">
    <property type="entry name" value="SANT/Myb"/>
</dbReference>
<evidence type="ECO:0000259" key="3">
    <source>
        <dbReference type="PROSITE" id="PS50090"/>
    </source>
</evidence>
<dbReference type="Pfam" id="PF00249">
    <property type="entry name" value="Myb_DNA-binding"/>
    <property type="match status" value="1"/>
</dbReference>
<accession>A0A0C6WCU1</accession>
<sequence>MSGPTSRPPRSSAPPTGSPATGPTRRGPPPTTPSVQSFACSYGESTEREILSKLVQDGSASHQPIVTEVADNAGNANEADGARRDDEAHSSNENSEADRGQEGMAGHQNASVKGGEGQVSEKSVPAFKKCSLMERNPNASTYEWDSSDDDQPVRKRKLHPNERKSYSSPTYPHKIRKKWSEIEEKTLLEGVEKYGKGNWKDIKLAYPDVFEERSTVDLKDKFRNLERHHHESAWACGAVLLLYSVNISWTVVVCKCKAYVRCMETLVFRVVLYTRTLLTC</sequence>
<evidence type="ECO:0000256" key="2">
    <source>
        <dbReference type="SAM" id="MobiDB-lite"/>
    </source>
</evidence>
<dbReference type="InterPro" id="IPR017884">
    <property type="entry name" value="SANT_dom"/>
</dbReference>
<evidence type="ECO:0000256" key="1">
    <source>
        <dbReference type="ARBA" id="ARBA00023125"/>
    </source>
</evidence>
<feature type="domain" description="Myb-like" evidence="3">
    <location>
        <begin position="171"/>
        <end position="226"/>
    </location>
</feature>
<dbReference type="InterPro" id="IPR017930">
    <property type="entry name" value="Myb_dom"/>
</dbReference>
<feature type="compositionally biased region" description="Low complexity" evidence="2">
    <location>
        <begin position="1"/>
        <end position="25"/>
    </location>
</feature>
<dbReference type="EMBL" id="HF679468">
    <property type="protein sequence ID" value="CCU64214.1"/>
    <property type="molecule type" value="mRNA"/>
</dbReference>
<reference evidence="6" key="2">
    <citation type="journal article" date="2015" name="Plant Mol. Biol. Rep.">
        <title>The MYB Transcription Factor Family Genes in Sugarcane (Saccharum sp.).</title>
        <authorList>
            <person name="Geethalakshmi S."/>
            <person name="Barathkumar S."/>
            <person name="Prabu G."/>
        </authorList>
    </citation>
    <scope>NUCLEOTIDE SEQUENCE</scope>
    <source>
        <tissue evidence="6">Leaf</tissue>
    </source>
</reference>
<dbReference type="PROSITE" id="PS51294">
    <property type="entry name" value="HTH_MYB"/>
    <property type="match status" value="1"/>
</dbReference>